<evidence type="ECO:0000313" key="3">
    <source>
        <dbReference type="Proteomes" id="UP000309038"/>
    </source>
</evidence>
<dbReference type="GO" id="GO:0005730">
    <property type="term" value="C:nucleolus"/>
    <property type="evidence" value="ECO:0007669"/>
    <property type="project" value="TreeGrafter"/>
</dbReference>
<dbReference type="InterPro" id="IPR021714">
    <property type="entry name" value="URB1_N"/>
</dbReference>
<dbReference type="GO" id="GO:0000466">
    <property type="term" value="P:maturation of 5.8S rRNA from tricistronic rRNA transcript (SSU-rRNA, 5.8S rRNA, LSU-rRNA)"/>
    <property type="evidence" value="ECO:0007669"/>
    <property type="project" value="TreeGrafter"/>
</dbReference>
<comment type="caution">
    <text evidence="2">The sequence shown here is derived from an EMBL/GenBank/DDBJ whole genome shotgun (WGS) entry which is preliminary data.</text>
</comment>
<sequence>MRRRNKADEAINILARPDIRTLLYDRNQPEGTNEEEIPADVAHHFLLAVCSHPGSGICFRDRGWYPREDVDNNTQGEVQEPSAHKPGSRIYNKILGNVIKGLKVNEDSRQQELALRILTACPELVAGYWPAAALTLEPRLSSRWISNVAFFGQVISLPVPRSTFLIPASDLYHPSPPPLSTILENILPSVSIKIHLSRGLQSTSTLVQHCAALALAKCLMKYGDVVKALRAAEEALEEDEEEGQWVRRRKEVEREVARRVPEFQVIVGFAQQKANEMRLVSDAEANHTHVNATKAALLSECALRLMWLYHRWLPASVAEARFDVGKLLQGIQDGISPAGTMQAFNASSGLVTLRQLHILRLLKESDQFSWTGKTGEIRVQPLIIIVD</sequence>
<dbReference type="PANTHER" id="PTHR13500">
    <property type="entry name" value="NUCLEOLAR PRERIBOSOMAL-ASSOCIATED PROTEIN 1"/>
    <property type="match status" value="1"/>
</dbReference>
<organism evidence="2 3">
    <name type="scientific">Hermanssonia centrifuga</name>
    <dbReference type="NCBI Taxonomy" id="98765"/>
    <lineage>
        <taxon>Eukaryota</taxon>
        <taxon>Fungi</taxon>
        <taxon>Dikarya</taxon>
        <taxon>Basidiomycota</taxon>
        <taxon>Agaricomycotina</taxon>
        <taxon>Agaricomycetes</taxon>
        <taxon>Polyporales</taxon>
        <taxon>Meruliaceae</taxon>
        <taxon>Hermanssonia</taxon>
    </lineage>
</organism>
<dbReference type="GO" id="GO:0000463">
    <property type="term" value="P:maturation of LSU-rRNA from tricistronic rRNA transcript (SSU-rRNA, 5.8S rRNA, LSU-rRNA)"/>
    <property type="evidence" value="ECO:0007669"/>
    <property type="project" value="TreeGrafter"/>
</dbReference>
<evidence type="ECO:0000313" key="2">
    <source>
        <dbReference type="EMBL" id="THG97558.1"/>
    </source>
</evidence>
<gene>
    <name evidence="2" type="ORF">EW026_g4460</name>
</gene>
<proteinExistence type="predicted"/>
<dbReference type="AlphaFoldDB" id="A0A4S4KH09"/>
<dbReference type="EMBL" id="SGPJ01000161">
    <property type="protein sequence ID" value="THG97558.1"/>
    <property type="molecule type" value="Genomic_DNA"/>
</dbReference>
<dbReference type="PANTHER" id="PTHR13500:SF0">
    <property type="entry name" value="NUCLEOLAR PRE-RIBOSOMAL-ASSOCIATED PROTEIN 1"/>
    <property type="match status" value="1"/>
</dbReference>
<dbReference type="Pfam" id="PF11707">
    <property type="entry name" value="Npa1"/>
    <property type="match status" value="1"/>
</dbReference>
<dbReference type="InterPro" id="IPR039844">
    <property type="entry name" value="URB1"/>
</dbReference>
<keyword evidence="3" id="KW-1185">Reference proteome</keyword>
<dbReference type="Proteomes" id="UP000309038">
    <property type="component" value="Unassembled WGS sequence"/>
</dbReference>
<feature type="domain" description="URB1 N-terminal" evidence="1">
    <location>
        <begin position="23"/>
        <end position="147"/>
    </location>
</feature>
<evidence type="ECO:0000259" key="1">
    <source>
        <dbReference type="Pfam" id="PF11707"/>
    </source>
</evidence>
<name>A0A4S4KH09_9APHY</name>
<accession>A0A4S4KH09</accession>
<reference evidence="2 3" key="1">
    <citation type="submission" date="2019-02" db="EMBL/GenBank/DDBJ databases">
        <title>Genome sequencing of the rare red list fungi Phlebia centrifuga.</title>
        <authorList>
            <person name="Buettner E."/>
            <person name="Kellner H."/>
        </authorList>
    </citation>
    <scope>NUCLEOTIDE SEQUENCE [LARGE SCALE GENOMIC DNA]</scope>
    <source>
        <strain evidence="2 3">DSM 108282</strain>
    </source>
</reference>
<protein>
    <recommendedName>
        <fullName evidence="1">URB1 N-terminal domain-containing protein</fullName>
    </recommendedName>
</protein>